<feature type="binding site" evidence="13">
    <location>
        <position position="68"/>
    </location>
    <ligand>
        <name>Ca(2+)</name>
        <dbReference type="ChEBI" id="CHEBI:29108"/>
    </ligand>
</feature>
<dbReference type="InterPro" id="IPR030854">
    <property type="entry name" value="RNase_J_bac"/>
</dbReference>
<evidence type="ECO:0000256" key="5">
    <source>
        <dbReference type="ARBA" id="ARBA00022759"/>
    </source>
</evidence>
<dbReference type="FunFam" id="3.10.20.580:FF:000001">
    <property type="entry name" value="Ribonuclease J"/>
    <property type="match status" value="1"/>
</dbReference>
<dbReference type="CDD" id="cd07714">
    <property type="entry name" value="RNaseJ_MBL-fold"/>
    <property type="match status" value="1"/>
</dbReference>
<dbReference type="EC" id="3.1.-.-" evidence="10"/>
<dbReference type="InterPro" id="IPR036866">
    <property type="entry name" value="RibonucZ/Hydroxyglut_hydro"/>
</dbReference>
<evidence type="ECO:0000256" key="6">
    <source>
        <dbReference type="ARBA" id="ARBA00022801"/>
    </source>
</evidence>
<proteinExistence type="inferred from homology"/>
<feature type="domain" description="Metallo-beta-lactamase" evidence="14">
    <location>
        <begin position="38"/>
        <end position="232"/>
    </location>
</feature>
<reference evidence="15 16" key="1">
    <citation type="journal article" date="2009" name="Genome Biol.">
        <title>Comparative genome and phenotypic analysis of Clostridium difficile 027 strains provides insight into the evolution of a hypervirulent bacterium.</title>
        <authorList>
            <person name="Stabler R.A."/>
            <person name="He M."/>
            <person name="Dawson L."/>
            <person name="Martin M."/>
            <person name="Valiente E."/>
            <person name="Corton C."/>
            <person name="Lawley T.D."/>
            <person name="Sebaihia M."/>
            <person name="Quail M.A."/>
            <person name="Rose G."/>
            <person name="Gerding D.N."/>
            <person name="Gibert M."/>
            <person name="Popoff M.R."/>
            <person name="Parkhill J."/>
            <person name="Dougan G."/>
            <person name="Wren B.W."/>
        </authorList>
    </citation>
    <scope>NUCLEOTIDE SEQUENCE [LARGE SCALE GENOMIC DNA]</scope>
    <source>
        <strain evidence="15 16">CD196</strain>
    </source>
</reference>
<sequence length="573" mass="64259">MIVERVKKLNRQKEMMQLFKKNTNKIKVMALGGLNEVGKNMTVVEYKDEIIVIDAGLSFPEDEMLGVDIVIPDITYLVKNRDKIKGIFITHGHEDHIGALPYILKKINVPVYGARLSIGLIQVKLKEHKMNNVKLNVIGPRQVIKLDNMEVEFLKNNHSIPDAYSIAIHTDQGIIYHTGDFKIDLTPIDGDVMDMHRICELSKKGVLLMLADSTNAEKPGFTMSEKTVGVGLDELFAKGNGRRIIVATFASNIHRLQQIINTAEKFNRKVAISGRSMVNVVGVAKELGYLDISDDMLIDLNDICKYEDSELVIITTGSQGEPMSALARMAFSEHKKVEIKSGDLVIISAHPIPGNEKLISRVINFLFEKGAEVVYSDIADIHVSGHACQEELKLIHALVRPKFFMPAHGEYRMLKRHAEIAEQLGMDKENIFVMQTGDVLELDKNSAKVANRIQTGNILVDGLGVGDVGNIVLRDRKHLSEDGLMIVVVTISKDEGKVLAGPDIISRGFVYVRESEDLMDGAKDIIKNVLNECEEKNIKEWAYLKNNIKENLKEYLYQKTKRNPMILPIIMEV</sequence>
<dbReference type="InterPro" id="IPR001279">
    <property type="entry name" value="Metallo-B-lactamas"/>
</dbReference>
<keyword evidence="13" id="KW-0106">Calcium</keyword>
<dbReference type="Gene3D" id="3.60.15.10">
    <property type="entry name" value="Ribonuclease Z/Hydroxyacylglutathione hydrolase-like"/>
    <property type="match status" value="1"/>
</dbReference>
<accession>A0A0H3N152</accession>
<keyword evidence="2 10" id="KW-0963">Cytoplasm</keyword>
<dbReference type="InterPro" id="IPR041636">
    <property type="entry name" value="RNase_J_C"/>
</dbReference>
<dbReference type="SUPFAM" id="SSF56281">
    <property type="entry name" value="Metallo-hydrolase/oxidoreductase"/>
    <property type="match status" value="1"/>
</dbReference>
<dbReference type="Gene3D" id="3.40.50.10710">
    <property type="entry name" value="Metallo-hydrolase/oxidoreductase"/>
    <property type="match status" value="1"/>
</dbReference>
<keyword evidence="8 10" id="KW-0269">Exonuclease</keyword>
<dbReference type="NCBIfam" id="TIGR00649">
    <property type="entry name" value="MG423"/>
    <property type="match status" value="1"/>
</dbReference>
<feature type="active site" description="Proton donor" evidence="11">
    <location>
        <position position="212"/>
    </location>
</feature>
<feature type="binding site" evidence="13">
    <location>
        <position position="96"/>
    </location>
    <ligand>
        <name>Zn(2+)</name>
        <dbReference type="ChEBI" id="CHEBI:29105"/>
        <label>1</label>
        <note>catalytic</note>
    </ligand>
</feature>
<dbReference type="SMART" id="SM00849">
    <property type="entry name" value="Lactamase_B"/>
    <property type="match status" value="1"/>
</dbReference>
<evidence type="ECO:0000313" key="16">
    <source>
        <dbReference type="Proteomes" id="UP000002068"/>
    </source>
</evidence>
<evidence type="ECO:0000256" key="3">
    <source>
        <dbReference type="ARBA" id="ARBA00022722"/>
    </source>
</evidence>
<dbReference type="InterPro" id="IPR055132">
    <property type="entry name" value="RNase_J_b_CASP"/>
</dbReference>
<keyword evidence="7 13" id="KW-0862">Zinc</keyword>
<dbReference type="InterPro" id="IPR042173">
    <property type="entry name" value="RNase_J_2"/>
</dbReference>
<keyword evidence="6 10" id="KW-0378">Hydrolase</keyword>
<dbReference type="Pfam" id="PF17770">
    <property type="entry name" value="RNase_J_C"/>
    <property type="match status" value="1"/>
</dbReference>
<feature type="binding site" evidence="13">
    <location>
        <position position="158"/>
    </location>
    <ligand>
        <name>Zn(2+)</name>
        <dbReference type="ChEBI" id="CHEBI:29105"/>
        <label>1</label>
        <note>catalytic</note>
    </ligand>
</feature>
<evidence type="ECO:0000313" key="15">
    <source>
        <dbReference type="EMBL" id="CBA62187.1"/>
    </source>
</evidence>
<keyword evidence="4 13" id="KW-0479">Metal-binding</keyword>
<dbReference type="GO" id="GO:0003723">
    <property type="term" value="F:RNA binding"/>
    <property type="evidence" value="ECO:0007669"/>
    <property type="project" value="UniProtKB-UniRule"/>
</dbReference>
<evidence type="ECO:0000256" key="9">
    <source>
        <dbReference type="ARBA" id="ARBA00022884"/>
    </source>
</evidence>
<keyword evidence="9 10" id="KW-0694">RNA-binding</keyword>
<keyword evidence="10" id="KW-0698">rRNA processing</keyword>
<dbReference type="PANTHER" id="PTHR43694:SF1">
    <property type="entry name" value="RIBONUCLEASE J"/>
    <property type="match status" value="1"/>
</dbReference>
<evidence type="ECO:0000256" key="12">
    <source>
        <dbReference type="PIRSR" id="PIRSR004803-2"/>
    </source>
</evidence>
<feature type="binding site" evidence="10 12">
    <location>
        <begin position="382"/>
        <end position="386"/>
    </location>
    <ligand>
        <name>substrate</name>
    </ligand>
</feature>
<dbReference type="Pfam" id="PF22505">
    <property type="entry name" value="RNase_J_b_CASP"/>
    <property type="match status" value="1"/>
</dbReference>
<feature type="binding site" evidence="13">
    <location>
        <position position="91"/>
    </location>
    <ligand>
        <name>Zn(2+)</name>
        <dbReference type="ChEBI" id="CHEBI:29105"/>
        <label>1</label>
        <note>catalytic</note>
    </ligand>
</feature>
<comment type="subcellular location">
    <subcellularLocation>
        <location evidence="1 10">Cytoplasm</location>
    </subcellularLocation>
</comment>
<dbReference type="GO" id="GO:0006364">
    <property type="term" value="P:rRNA processing"/>
    <property type="evidence" value="ECO:0007669"/>
    <property type="project" value="UniProtKB-UniRule"/>
</dbReference>
<gene>
    <name evidence="10" type="primary">rnj</name>
    <name evidence="15" type="ordered locus">CD196_1151</name>
</gene>
<comment type="cofactor">
    <cofactor evidence="13">
        <name>Ca(2+)</name>
        <dbReference type="ChEBI" id="CHEBI:29108"/>
    </cofactor>
    <text evidence="13">Binds 1 Ca(2+) cation per subunit. Seen in 1 crystal structure, it is not clear if it is physiologically important.</text>
</comment>
<dbReference type="GO" id="GO:0008270">
    <property type="term" value="F:zinc ion binding"/>
    <property type="evidence" value="ECO:0007669"/>
    <property type="project" value="InterPro"/>
</dbReference>
<evidence type="ECO:0000256" key="13">
    <source>
        <dbReference type="PIRSR" id="PIRSR004803-3"/>
    </source>
</evidence>
<dbReference type="Gene3D" id="3.10.20.580">
    <property type="match status" value="1"/>
</dbReference>
<comment type="subunit">
    <text evidence="10">Homodimer, may be a subunit of the RNA degradosome.</text>
</comment>
<dbReference type="Proteomes" id="UP000002068">
    <property type="component" value="Chromosome"/>
</dbReference>
<name>A0A0H3N152_CLODC</name>
<feature type="active site" description="Proton acceptor" evidence="11">
    <location>
        <position position="386"/>
    </location>
</feature>
<dbReference type="GO" id="GO:0004534">
    <property type="term" value="F:5'-3' RNA exonuclease activity"/>
    <property type="evidence" value="ECO:0007669"/>
    <property type="project" value="UniProtKB-UniRule"/>
</dbReference>
<evidence type="ECO:0000256" key="11">
    <source>
        <dbReference type="PIRSR" id="PIRSR004803-1"/>
    </source>
</evidence>
<evidence type="ECO:0000259" key="14">
    <source>
        <dbReference type="SMART" id="SM00849"/>
    </source>
</evidence>
<feature type="binding site" evidence="13">
    <location>
        <position position="95"/>
    </location>
    <ligand>
        <name>Zn(2+)</name>
        <dbReference type="ChEBI" id="CHEBI:29105"/>
        <label>1</label>
        <note>catalytic</note>
    </ligand>
</feature>
<evidence type="ECO:0000256" key="4">
    <source>
        <dbReference type="ARBA" id="ARBA00022723"/>
    </source>
</evidence>
<dbReference type="Pfam" id="PF07521">
    <property type="entry name" value="RMMBL"/>
    <property type="match status" value="1"/>
</dbReference>
<dbReference type="GO" id="GO:0005737">
    <property type="term" value="C:cytoplasm"/>
    <property type="evidence" value="ECO:0007669"/>
    <property type="project" value="UniProtKB-SubCell"/>
</dbReference>
<feature type="binding site" evidence="13">
    <location>
        <position position="408"/>
    </location>
    <ligand>
        <name>Zn(2+)</name>
        <dbReference type="ChEBI" id="CHEBI:29105"/>
        <label>1</label>
        <note>catalytic</note>
    </ligand>
</feature>
<feature type="binding site" evidence="13">
    <location>
        <position position="180"/>
    </location>
    <ligand>
        <name>Zn(2+)</name>
        <dbReference type="ChEBI" id="CHEBI:29105"/>
        <label>1</label>
        <note>catalytic</note>
    </ligand>
</feature>
<comment type="similarity">
    <text evidence="10">Belongs to the metallo-beta-lactamase superfamily. RNA-metabolizing metallo-beta-lactamase-like family. Bacterial RNase J subfamily.</text>
</comment>
<evidence type="ECO:0000256" key="10">
    <source>
        <dbReference type="HAMAP-Rule" id="MF_01491"/>
    </source>
</evidence>
<keyword evidence="5 10" id="KW-0255">Endonuclease</keyword>
<evidence type="ECO:0000256" key="2">
    <source>
        <dbReference type="ARBA" id="ARBA00022490"/>
    </source>
</evidence>
<dbReference type="Pfam" id="PF00753">
    <property type="entry name" value="Lactamase_B"/>
    <property type="match status" value="1"/>
</dbReference>
<dbReference type="KEGG" id="cdc:CD196_1151"/>
<feature type="binding site" evidence="13">
    <location>
        <position position="461"/>
    </location>
    <ligand>
        <name>Ca(2+)</name>
        <dbReference type="ChEBI" id="CHEBI:29108"/>
    </ligand>
</feature>
<evidence type="ECO:0000256" key="8">
    <source>
        <dbReference type="ARBA" id="ARBA00022839"/>
    </source>
</evidence>
<feature type="binding site" evidence="13">
    <location>
        <position position="93"/>
    </location>
    <ligand>
        <name>Zn(2+)</name>
        <dbReference type="ChEBI" id="CHEBI:29105"/>
        <label>1</label>
        <note>catalytic</note>
    </ligand>
</feature>
<dbReference type="HOGENOM" id="CLU_008727_3_1_9"/>
<dbReference type="EMBL" id="FN538970">
    <property type="protein sequence ID" value="CBA62187.1"/>
    <property type="molecule type" value="Genomic_DNA"/>
</dbReference>
<protein>
    <recommendedName>
        <fullName evidence="10">Ribonuclease J</fullName>
        <shortName evidence="10">RNase J</shortName>
        <ecNumber evidence="10">3.1.-.-</ecNumber>
    </recommendedName>
</protein>
<dbReference type="AlphaFoldDB" id="A0A0H3N152"/>
<feature type="binding site" evidence="12">
    <location>
        <begin position="250"/>
        <end position="252"/>
    </location>
    <ligand>
        <name>substrate</name>
    </ligand>
</feature>
<evidence type="ECO:0000256" key="7">
    <source>
        <dbReference type="ARBA" id="ARBA00022833"/>
    </source>
</evidence>
<dbReference type="GO" id="GO:0004521">
    <property type="term" value="F:RNA endonuclease activity"/>
    <property type="evidence" value="ECO:0007669"/>
    <property type="project" value="UniProtKB-UniRule"/>
</dbReference>
<dbReference type="InterPro" id="IPR004613">
    <property type="entry name" value="RNase_J"/>
</dbReference>
<comment type="function">
    <text evidence="10">An RNase that has 5'-3' exonuclease and possibly endonuclease activity. Involved in maturation of rRNA and in some organisms also mRNA maturation and/or decay.</text>
</comment>
<feature type="binding site" evidence="13">
    <location>
        <position position="66"/>
    </location>
    <ligand>
        <name>Ca(2+)</name>
        <dbReference type="ChEBI" id="CHEBI:29108"/>
    </ligand>
</feature>
<keyword evidence="3 10" id="KW-0540">Nuclease</keyword>
<dbReference type="PIRSF" id="PIRSF004803">
    <property type="entry name" value="RnjA"/>
    <property type="match status" value="1"/>
</dbReference>
<evidence type="ECO:0000256" key="1">
    <source>
        <dbReference type="ARBA" id="ARBA00004496"/>
    </source>
</evidence>
<dbReference type="PANTHER" id="PTHR43694">
    <property type="entry name" value="RIBONUCLEASE J"/>
    <property type="match status" value="1"/>
</dbReference>
<dbReference type="HAMAP" id="MF_01491">
    <property type="entry name" value="RNase_J_bact"/>
    <property type="match status" value="1"/>
</dbReference>
<dbReference type="InterPro" id="IPR011108">
    <property type="entry name" value="RMMBL"/>
</dbReference>
<dbReference type="SMR" id="A0A0H3N152"/>
<organism evidence="15 16">
    <name type="scientific">Clostridioides difficile (strain CD196)</name>
    <name type="common">Peptoclostridium difficile</name>
    <dbReference type="NCBI Taxonomy" id="645462"/>
    <lineage>
        <taxon>Bacteria</taxon>
        <taxon>Bacillati</taxon>
        <taxon>Bacillota</taxon>
        <taxon>Clostridia</taxon>
        <taxon>Peptostreptococcales</taxon>
        <taxon>Peptostreptococcaceae</taxon>
        <taxon>Clostridioides</taxon>
    </lineage>
</organism>
<comment type="cofactor">
    <cofactor evidence="13">
        <name>Zn(2+)</name>
        <dbReference type="ChEBI" id="CHEBI:29105"/>
    </cofactor>
    <text evidence="13">Binds 2 Zn(2+) ions per subunit. It is not clear if Zn(2+) or Mg(2+) is physiologically important.</text>
</comment>